<proteinExistence type="predicted"/>
<dbReference type="EMBL" id="JAAGWD010000004">
    <property type="protein sequence ID" value="NEM98201.1"/>
    <property type="molecule type" value="Genomic_DNA"/>
</dbReference>
<accession>A0A6B3LXK3</accession>
<dbReference type="AlphaFoldDB" id="A0A6B3LXK3"/>
<dbReference type="Proteomes" id="UP000474777">
    <property type="component" value="Unassembled WGS sequence"/>
</dbReference>
<reference evidence="2 3" key="1">
    <citation type="submission" date="2020-02" db="EMBL/GenBank/DDBJ databases">
        <authorList>
            <person name="Kim M.K."/>
        </authorList>
    </citation>
    <scope>NUCLEOTIDE SEQUENCE [LARGE SCALE GENOMIC DNA]</scope>
    <source>
        <strain evidence="2 3">BT327</strain>
    </source>
</reference>
<organism evidence="2 3">
    <name type="scientific">Pontibacter burrus</name>
    <dbReference type="NCBI Taxonomy" id="2704466"/>
    <lineage>
        <taxon>Bacteria</taxon>
        <taxon>Pseudomonadati</taxon>
        <taxon>Bacteroidota</taxon>
        <taxon>Cytophagia</taxon>
        <taxon>Cytophagales</taxon>
        <taxon>Hymenobacteraceae</taxon>
        <taxon>Pontibacter</taxon>
    </lineage>
</organism>
<evidence type="ECO:0000259" key="1">
    <source>
        <dbReference type="Pfam" id="PF18863"/>
    </source>
</evidence>
<feature type="domain" description="HEPN AbiJ-N-terminal" evidence="1">
    <location>
        <begin position="5"/>
        <end position="164"/>
    </location>
</feature>
<sequence>MDNLTFSQRIGEKPVRESIQIDNVDEDLTIRLWNVIVINFFGKLPNLRYSQSKIRNDKVCLKIWTDFLGKRADEIFTSSSINIDVEFVINNTYHWFAQAIWYDKYDFLEYLAKILDKPKLVADFSEACNTALKRGMAGYRIIGTRVVQITSNEEVVEIEQALTNTSSIWQPVNIHLKTAIGFLSDREPGLPKFNQRINFSSRSYLHNHYWRK</sequence>
<gene>
    <name evidence="2" type="ORF">GXP69_10875</name>
</gene>
<dbReference type="InterPro" id="IPR049503">
    <property type="entry name" value="AbiJ_NTD4"/>
</dbReference>
<name>A0A6B3LXK3_9BACT</name>
<dbReference type="RefSeq" id="WP_163915089.1">
    <property type="nucleotide sequence ID" value="NZ_JAAGWD010000004.1"/>
</dbReference>
<evidence type="ECO:0000313" key="3">
    <source>
        <dbReference type="Proteomes" id="UP000474777"/>
    </source>
</evidence>
<protein>
    <recommendedName>
        <fullName evidence="1">HEPN AbiJ-N-terminal domain-containing protein</fullName>
    </recommendedName>
</protein>
<keyword evidence="3" id="KW-1185">Reference proteome</keyword>
<dbReference type="Pfam" id="PF18863">
    <property type="entry name" value="AbiJ_NTD4"/>
    <property type="match status" value="1"/>
</dbReference>
<comment type="caution">
    <text evidence="2">The sequence shown here is derived from an EMBL/GenBank/DDBJ whole genome shotgun (WGS) entry which is preliminary data.</text>
</comment>
<evidence type="ECO:0000313" key="2">
    <source>
        <dbReference type="EMBL" id="NEM98201.1"/>
    </source>
</evidence>